<accession>A0A5N5H487</accession>
<reference evidence="3" key="2">
    <citation type="submission" date="2019-10" db="EMBL/GenBank/DDBJ databases">
        <title>A de novo genome assembly of a pear dwarfing rootstock.</title>
        <authorList>
            <person name="Wang F."/>
            <person name="Wang J."/>
            <person name="Li S."/>
            <person name="Zhang Y."/>
            <person name="Fang M."/>
            <person name="Ma L."/>
            <person name="Zhao Y."/>
            <person name="Jiang S."/>
        </authorList>
    </citation>
    <scope>NUCLEOTIDE SEQUENCE [LARGE SCALE GENOMIC DNA]</scope>
</reference>
<comment type="caution">
    <text evidence="2">The sequence shown here is derived from an EMBL/GenBank/DDBJ whole genome shotgun (WGS) entry which is preliminary data.</text>
</comment>
<dbReference type="AlphaFoldDB" id="A0A5N5H487"/>
<protein>
    <submittedName>
        <fullName evidence="2">Uncharacterized protein</fullName>
    </submittedName>
</protein>
<keyword evidence="3" id="KW-1185">Reference proteome</keyword>
<evidence type="ECO:0000313" key="3">
    <source>
        <dbReference type="Proteomes" id="UP000327157"/>
    </source>
</evidence>
<dbReference type="EMBL" id="SMOL01000231">
    <property type="protein sequence ID" value="KAB2622378.1"/>
    <property type="molecule type" value="Genomic_DNA"/>
</dbReference>
<name>A0A5N5H487_9ROSA</name>
<evidence type="ECO:0000256" key="1">
    <source>
        <dbReference type="SAM" id="MobiDB-lite"/>
    </source>
</evidence>
<sequence length="70" mass="7733">MHAFTFLFPVSGKRRRTNSDEFEVHSPPNPAAGHLDSGGVFRARAVESEVDSTSLPPKMCMGKFLAFSMF</sequence>
<reference evidence="2 3" key="3">
    <citation type="submission" date="2019-11" db="EMBL/GenBank/DDBJ databases">
        <title>A de novo genome assembly of a pear dwarfing rootstock.</title>
        <authorList>
            <person name="Wang F."/>
            <person name="Wang J."/>
            <person name="Li S."/>
            <person name="Zhang Y."/>
            <person name="Fang M."/>
            <person name="Ma L."/>
            <person name="Zhao Y."/>
            <person name="Jiang S."/>
        </authorList>
    </citation>
    <scope>NUCLEOTIDE SEQUENCE [LARGE SCALE GENOMIC DNA]</scope>
    <source>
        <strain evidence="2">S2</strain>
        <tissue evidence="2">Leaf</tissue>
    </source>
</reference>
<proteinExistence type="predicted"/>
<dbReference type="Proteomes" id="UP000327157">
    <property type="component" value="Chromosome 4"/>
</dbReference>
<evidence type="ECO:0000313" key="2">
    <source>
        <dbReference type="EMBL" id="KAB2622378.1"/>
    </source>
</evidence>
<gene>
    <name evidence="2" type="ORF">D8674_024560</name>
</gene>
<reference evidence="2 3" key="1">
    <citation type="submission" date="2019-09" db="EMBL/GenBank/DDBJ databases">
        <authorList>
            <person name="Ou C."/>
        </authorList>
    </citation>
    <scope>NUCLEOTIDE SEQUENCE [LARGE SCALE GENOMIC DNA]</scope>
    <source>
        <strain evidence="2">S2</strain>
        <tissue evidence="2">Leaf</tissue>
    </source>
</reference>
<organism evidence="2 3">
    <name type="scientific">Pyrus ussuriensis x Pyrus communis</name>
    <dbReference type="NCBI Taxonomy" id="2448454"/>
    <lineage>
        <taxon>Eukaryota</taxon>
        <taxon>Viridiplantae</taxon>
        <taxon>Streptophyta</taxon>
        <taxon>Embryophyta</taxon>
        <taxon>Tracheophyta</taxon>
        <taxon>Spermatophyta</taxon>
        <taxon>Magnoliopsida</taxon>
        <taxon>eudicotyledons</taxon>
        <taxon>Gunneridae</taxon>
        <taxon>Pentapetalae</taxon>
        <taxon>rosids</taxon>
        <taxon>fabids</taxon>
        <taxon>Rosales</taxon>
        <taxon>Rosaceae</taxon>
        <taxon>Amygdaloideae</taxon>
        <taxon>Maleae</taxon>
        <taxon>Pyrus</taxon>
    </lineage>
</organism>
<feature type="region of interest" description="Disordered" evidence="1">
    <location>
        <begin position="18"/>
        <end position="38"/>
    </location>
</feature>